<dbReference type="Gene3D" id="3.30.360.10">
    <property type="entry name" value="Dihydrodipicolinate Reductase, domain 2"/>
    <property type="match status" value="1"/>
</dbReference>
<dbReference type="InterPro" id="IPR036291">
    <property type="entry name" value="NAD(P)-bd_dom_sf"/>
</dbReference>
<gene>
    <name evidence="3" type="ORF">CWS01_11025</name>
</gene>
<dbReference type="OrthoDB" id="9815825at2"/>
<organism evidence="3 4">
    <name type="scientific">Niallia nealsonii</name>
    <dbReference type="NCBI Taxonomy" id="115979"/>
    <lineage>
        <taxon>Bacteria</taxon>
        <taxon>Bacillati</taxon>
        <taxon>Bacillota</taxon>
        <taxon>Bacilli</taxon>
        <taxon>Bacillales</taxon>
        <taxon>Bacillaceae</taxon>
        <taxon>Niallia</taxon>
    </lineage>
</organism>
<dbReference type="SUPFAM" id="SSF51735">
    <property type="entry name" value="NAD(P)-binding Rossmann-fold domains"/>
    <property type="match status" value="1"/>
</dbReference>
<dbReference type="Proteomes" id="UP000233375">
    <property type="component" value="Unassembled WGS sequence"/>
</dbReference>
<dbReference type="InterPro" id="IPR000683">
    <property type="entry name" value="Gfo/Idh/MocA-like_OxRdtase_N"/>
</dbReference>
<dbReference type="PANTHER" id="PTHR43054">
    <property type="match status" value="1"/>
</dbReference>
<comment type="caution">
    <text evidence="3">The sequence shown here is derived from an EMBL/GenBank/DDBJ whole genome shotgun (WGS) entry which is preliminary data.</text>
</comment>
<dbReference type="GO" id="GO:0000166">
    <property type="term" value="F:nucleotide binding"/>
    <property type="evidence" value="ECO:0007669"/>
    <property type="project" value="InterPro"/>
</dbReference>
<evidence type="ECO:0000313" key="3">
    <source>
        <dbReference type="EMBL" id="PKG23521.1"/>
    </source>
</evidence>
<dbReference type="AlphaFoldDB" id="A0A2N0Z1X8"/>
<reference evidence="3 4" key="1">
    <citation type="journal article" date="2003" name="Int. J. Syst. Evol. Microbiol.">
        <title>Bacillus nealsonii sp. nov., isolated from a spacecraft-assembly facility, whose spores are gamma-radiation resistant.</title>
        <authorList>
            <person name="Venkateswaran K."/>
            <person name="Kempf M."/>
            <person name="Chen F."/>
            <person name="Satomi M."/>
            <person name="Nicholson W."/>
            <person name="Kern R."/>
        </authorList>
    </citation>
    <scope>NUCLEOTIDE SEQUENCE [LARGE SCALE GENOMIC DNA]</scope>
    <source>
        <strain evidence="3 4">FO-92</strain>
    </source>
</reference>
<evidence type="ECO:0000313" key="4">
    <source>
        <dbReference type="Proteomes" id="UP000233375"/>
    </source>
</evidence>
<evidence type="ECO:0000259" key="2">
    <source>
        <dbReference type="Pfam" id="PF22725"/>
    </source>
</evidence>
<accession>A0A2N0Z1X8</accession>
<sequence length="325" mass="36109">MKLAIIGSGKIVADFLTMAGDLPDTELVAIFGTEKSIQKIEKMKNEYRIRKIYTTYEECLKDTDIDTVYIGLPNHLHYSFTKEALLSGKNVICEKPFTIKLSELTELKDIAKINNLILIEAITTQYLSNYLSIKESVNTLGDLKIIECNYSQYSSRYNAFKNGEILPAFNPKAGGGALMDINIYNIHFVVGILGKPNSVAYLANVERNIDTSGILLLNYPNCKVVCIGAKDSTAPIKTLIQGDQGSIVLNGPANACDSFEVNINGQDSRIIDNKVHPHRMYEEFCEFARIIKESDFSKANQMLEQSQLVMEIAEEALTDAGIKLG</sequence>
<dbReference type="Pfam" id="PF22725">
    <property type="entry name" value="GFO_IDH_MocA_C3"/>
    <property type="match status" value="1"/>
</dbReference>
<dbReference type="InterPro" id="IPR055170">
    <property type="entry name" value="GFO_IDH_MocA-like_dom"/>
</dbReference>
<protein>
    <submittedName>
        <fullName evidence="3">NAD(P)-dependent oxidoreductase</fullName>
    </submittedName>
</protein>
<dbReference type="PANTHER" id="PTHR43054:SF1">
    <property type="entry name" value="SCYLLO-INOSITOL 2-DEHYDROGENASE (NADP(+)) IOLU"/>
    <property type="match status" value="1"/>
</dbReference>
<feature type="domain" description="GFO/IDH/MocA-like oxidoreductase" evidence="2">
    <location>
        <begin position="139"/>
        <end position="247"/>
    </location>
</feature>
<dbReference type="Gene3D" id="3.40.50.720">
    <property type="entry name" value="NAD(P)-binding Rossmann-like Domain"/>
    <property type="match status" value="1"/>
</dbReference>
<keyword evidence="4" id="KW-1185">Reference proteome</keyword>
<name>A0A2N0Z1X8_9BACI</name>
<dbReference type="RefSeq" id="WP_101177256.1">
    <property type="nucleotide sequence ID" value="NZ_PISE01000022.1"/>
</dbReference>
<proteinExistence type="predicted"/>
<dbReference type="EMBL" id="PISE01000022">
    <property type="protein sequence ID" value="PKG23521.1"/>
    <property type="molecule type" value="Genomic_DNA"/>
</dbReference>
<feature type="domain" description="Gfo/Idh/MocA-like oxidoreductase N-terminal" evidence="1">
    <location>
        <begin position="2"/>
        <end position="118"/>
    </location>
</feature>
<dbReference type="SUPFAM" id="SSF55347">
    <property type="entry name" value="Glyceraldehyde-3-phosphate dehydrogenase-like, C-terminal domain"/>
    <property type="match status" value="1"/>
</dbReference>
<evidence type="ECO:0000259" key="1">
    <source>
        <dbReference type="Pfam" id="PF01408"/>
    </source>
</evidence>
<dbReference type="Pfam" id="PF01408">
    <property type="entry name" value="GFO_IDH_MocA"/>
    <property type="match status" value="1"/>
</dbReference>